<dbReference type="PANTHER" id="PTHR42699">
    <property type="match status" value="1"/>
</dbReference>
<name>A0A439CYN4_9PEZI</name>
<reference evidence="2 3" key="1">
    <citation type="submission" date="2018-12" db="EMBL/GenBank/DDBJ databases">
        <title>Draft genome sequence of Xylaria grammica IHI A82.</title>
        <authorList>
            <person name="Buettner E."/>
            <person name="Kellner H."/>
        </authorList>
    </citation>
    <scope>NUCLEOTIDE SEQUENCE [LARGE SCALE GENOMIC DNA]</scope>
    <source>
        <strain evidence="2 3">IHI A82</strain>
    </source>
</reference>
<feature type="compositionally biased region" description="Low complexity" evidence="1">
    <location>
        <begin position="156"/>
        <end position="174"/>
    </location>
</feature>
<feature type="non-terminal residue" evidence="2">
    <location>
        <position position="174"/>
    </location>
</feature>
<dbReference type="GO" id="GO:0019346">
    <property type="term" value="P:transsulfuration"/>
    <property type="evidence" value="ECO:0007669"/>
    <property type="project" value="TreeGrafter"/>
</dbReference>
<dbReference type="InterPro" id="IPR051750">
    <property type="entry name" value="Trans-sulfuration_enzymes"/>
</dbReference>
<gene>
    <name evidence="2" type="ORF">EKO27_g7794</name>
</gene>
<evidence type="ECO:0000256" key="1">
    <source>
        <dbReference type="SAM" id="MobiDB-lite"/>
    </source>
</evidence>
<dbReference type="STRING" id="363999.A0A439CYN4"/>
<organism evidence="2 3">
    <name type="scientific">Xylaria grammica</name>
    <dbReference type="NCBI Taxonomy" id="363999"/>
    <lineage>
        <taxon>Eukaryota</taxon>
        <taxon>Fungi</taxon>
        <taxon>Dikarya</taxon>
        <taxon>Ascomycota</taxon>
        <taxon>Pezizomycotina</taxon>
        <taxon>Sordariomycetes</taxon>
        <taxon>Xylariomycetidae</taxon>
        <taxon>Xylariales</taxon>
        <taxon>Xylariaceae</taxon>
        <taxon>Xylaria</taxon>
    </lineage>
</organism>
<keyword evidence="3" id="KW-1185">Reference proteome</keyword>
<sequence length="174" mass="18341">MPCIDLGDSIPPNTAHAVSVSLPTWKSNVGYEEGEQWVLGTMITGYPRFFIHKAIQALSADIVAKHGRPGQSAMLFPTRRTAQRCADFIRARAEPSVIGDLAILRLVLDPAKQFSEPLRSIAPSISQSSSPRTSSRSRSSTGSTPATACPAGGRNSATGSSATASSSSTTARPR</sequence>
<accession>A0A439CYN4</accession>
<dbReference type="PANTHER" id="PTHR42699:SF1">
    <property type="entry name" value="CYSTATHIONINE GAMMA-SYNTHASE-RELATED"/>
    <property type="match status" value="1"/>
</dbReference>
<dbReference type="AlphaFoldDB" id="A0A439CYN4"/>
<feature type="compositionally biased region" description="Low complexity" evidence="1">
    <location>
        <begin position="119"/>
        <end position="148"/>
    </location>
</feature>
<comment type="caution">
    <text evidence="2">The sequence shown here is derived from an EMBL/GenBank/DDBJ whole genome shotgun (WGS) entry which is preliminary data.</text>
</comment>
<protein>
    <submittedName>
        <fullName evidence="2">Uncharacterized protein</fullName>
    </submittedName>
</protein>
<feature type="region of interest" description="Disordered" evidence="1">
    <location>
        <begin position="119"/>
        <end position="174"/>
    </location>
</feature>
<proteinExistence type="predicted"/>
<dbReference type="GO" id="GO:0003962">
    <property type="term" value="F:cystathionine gamma-synthase activity"/>
    <property type="evidence" value="ECO:0007669"/>
    <property type="project" value="TreeGrafter"/>
</dbReference>
<evidence type="ECO:0000313" key="3">
    <source>
        <dbReference type="Proteomes" id="UP000286045"/>
    </source>
</evidence>
<dbReference type="Proteomes" id="UP000286045">
    <property type="component" value="Unassembled WGS sequence"/>
</dbReference>
<evidence type="ECO:0000313" key="2">
    <source>
        <dbReference type="EMBL" id="RWA07315.1"/>
    </source>
</evidence>
<dbReference type="EMBL" id="RYZI01000267">
    <property type="protein sequence ID" value="RWA07315.1"/>
    <property type="molecule type" value="Genomic_DNA"/>
</dbReference>